<evidence type="ECO:0000256" key="5">
    <source>
        <dbReference type="RuleBase" id="RU362116"/>
    </source>
</evidence>
<feature type="chain" id="PRO_5030640437" description="Flagellar hook protein FlgE" evidence="6">
    <location>
        <begin position="23"/>
        <end position="594"/>
    </location>
</feature>
<keyword evidence="11" id="KW-0969">Cilium</keyword>
<dbReference type="Pfam" id="PF06429">
    <property type="entry name" value="Flg_bbr_C"/>
    <property type="match status" value="1"/>
</dbReference>
<comment type="caution">
    <text evidence="11">The sequence shown here is derived from an EMBL/GenBank/DDBJ whole genome shotgun (WGS) entry which is preliminary data.</text>
</comment>
<comment type="subcellular location">
    <subcellularLocation>
        <location evidence="1 5">Bacterial flagellum basal body</location>
    </subcellularLocation>
</comment>
<feature type="domain" description="Flagellar basal-body/hook protein C-terminal" evidence="8">
    <location>
        <begin position="550"/>
        <end position="592"/>
    </location>
</feature>
<dbReference type="PANTHER" id="PTHR30435">
    <property type="entry name" value="FLAGELLAR PROTEIN"/>
    <property type="match status" value="1"/>
</dbReference>
<name>A0A7W6A4X4_9CAUL</name>
<dbReference type="InterPro" id="IPR037925">
    <property type="entry name" value="FlgE/F/G-like"/>
</dbReference>
<dbReference type="InterPro" id="IPR020013">
    <property type="entry name" value="Flagellar_FlgE/F/G"/>
</dbReference>
<feature type="domain" description="Flagellar hook protein FlgE D2" evidence="9">
    <location>
        <begin position="325"/>
        <end position="473"/>
    </location>
</feature>
<dbReference type="InterPro" id="IPR001444">
    <property type="entry name" value="Flag_bb_rod_N"/>
</dbReference>
<keyword evidence="4 5" id="KW-0975">Bacterial flagellum</keyword>
<dbReference type="Pfam" id="PF22692">
    <property type="entry name" value="LlgE_F_G_D1"/>
    <property type="match status" value="1"/>
</dbReference>
<organism evidence="11 12">
    <name type="scientific">Brevundimonas mediterranea</name>
    <dbReference type="NCBI Taxonomy" id="74329"/>
    <lineage>
        <taxon>Bacteria</taxon>
        <taxon>Pseudomonadati</taxon>
        <taxon>Pseudomonadota</taxon>
        <taxon>Alphaproteobacteria</taxon>
        <taxon>Caulobacterales</taxon>
        <taxon>Caulobacteraceae</taxon>
        <taxon>Brevundimonas</taxon>
    </lineage>
</organism>
<feature type="signal peptide" evidence="6">
    <location>
        <begin position="1"/>
        <end position="22"/>
    </location>
</feature>
<dbReference type="GO" id="GO:0005829">
    <property type="term" value="C:cytosol"/>
    <property type="evidence" value="ECO:0007669"/>
    <property type="project" value="TreeGrafter"/>
</dbReference>
<comment type="function">
    <text evidence="5">A flexible structure which links the flagellar filament to the drive apparatus in the basal body.</text>
</comment>
<dbReference type="Pfam" id="PF00460">
    <property type="entry name" value="Flg_bb_rod"/>
    <property type="match status" value="1"/>
</dbReference>
<accession>A0A7W6A4X4</accession>
<dbReference type="InterPro" id="IPR010930">
    <property type="entry name" value="Flg_bb/hook_C_dom"/>
</dbReference>
<comment type="similarity">
    <text evidence="2 5">Belongs to the flagella basal body rod proteins family.</text>
</comment>
<dbReference type="InterPro" id="IPR053592">
    <property type="entry name" value="Flagellar_basal_body_rod"/>
</dbReference>
<dbReference type="GO" id="GO:0071978">
    <property type="term" value="P:bacterial-type flagellum-dependent swarming motility"/>
    <property type="evidence" value="ECO:0007669"/>
    <property type="project" value="TreeGrafter"/>
</dbReference>
<dbReference type="Proteomes" id="UP000532936">
    <property type="component" value="Unassembled WGS sequence"/>
</dbReference>
<evidence type="ECO:0000256" key="2">
    <source>
        <dbReference type="ARBA" id="ARBA00009677"/>
    </source>
</evidence>
<dbReference type="PANTHER" id="PTHR30435:SF1">
    <property type="entry name" value="FLAGELLAR HOOK PROTEIN FLGE"/>
    <property type="match status" value="1"/>
</dbReference>
<reference evidence="11 12" key="1">
    <citation type="submission" date="2020-08" db="EMBL/GenBank/DDBJ databases">
        <title>Genomic Encyclopedia of Type Strains, Phase IV (KMG-IV): sequencing the most valuable type-strain genomes for metagenomic binning, comparative biology and taxonomic classification.</title>
        <authorList>
            <person name="Goeker M."/>
        </authorList>
    </citation>
    <scope>NUCLEOTIDE SEQUENCE [LARGE SCALE GENOMIC DNA]</scope>
    <source>
        <strain evidence="11 12">DSM 14878</strain>
    </source>
</reference>
<evidence type="ECO:0000259" key="9">
    <source>
        <dbReference type="Pfam" id="PF07559"/>
    </source>
</evidence>
<dbReference type="EMBL" id="JACIDA010000001">
    <property type="protein sequence ID" value="MBB3871695.1"/>
    <property type="molecule type" value="Genomic_DNA"/>
</dbReference>
<keyword evidence="6" id="KW-0732">Signal</keyword>
<evidence type="ECO:0000256" key="1">
    <source>
        <dbReference type="ARBA" id="ARBA00004117"/>
    </source>
</evidence>
<evidence type="ECO:0000256" key="6">
    <source>
        <dbReference type="SAM" id="SignalP"/>
    </source>
</evidence>
<dbReference type="NCBIfam" id="TIGR03506">
    <property type="entry name" value="FlgEFG_subfam"/>
    <property type="match status" value="2"/>
</dbReference>
<feature type="domain" description="Flagellar basal body rod protein N-terminal" evidence="7">
    <location>
        <begin position="7"/>
        <end position="37"/>
    </location>
</feature>
<dbReference type="InterPro" id="IPR011491">
    <property type="entry name" value="FlgE_D2"/>
</dbReference>
<evidence type="ECO:0000313" key="12">
    <source>
        <dbReference type="Proteomes" id="UP000532936"/>
    </source>
</evidence>
<dbReference type="RefSeq" id="WP_183195846.1">
    <property type="nucleotide sequence ID" value="NZ_JACIDA010000001.1"/>
</dbReference>
<dbReference type="Pfam" id="PF07559">
    <property type="entry name" value="FlgE_D2"/>
    <property type="match status" value="1"/>
</dbReference>
<dbReference type="InterPro" id="IPR037058">
    <property type="entry name" value="Falgellar_hook_FlgE_sf"/>
</dbReference>
<proteinExistence type="inferred from homology"/>
<dbReference type="GO" id="GO:0009424">
    <property type="term" value="C:bacterial-type flagellum hook"/>
    <property type="evidence" value="ECO:0007669"/>
    <property type="project" value="TreeGrafter"/>
</dbReference>
<protein>
    <recommendedName>
        <fullName evidence="3 5">Flagellar hook protein FlgE</fullName>
    </recommendedName>
</protein>
<dbReference type="InterPro" id="IPR053967">
    <property type="entry name" value="LlgE_F_G-like_D1"/>
</dbReference>
<evidence type="ECO:0000313" key="11">
    <source>
        <dbReference type="EMBL" id="MBB3871695.1"/>
    </source>
</evidence>
<dbReference type="AlphaFoldDB" id="A0A7W6A4X4"/>
<dbReference type="SUPFAM" id="SSF117143">
    <property type="entry name" value="Flagellar hook protein flgE"/>
    <property type="match status" value="2"/>
</dbReference>
<evidence type="ECO:0000256" key="4">
    <source>
        <dbReference type="ARBA" id="ARBA00023143"/>
    </source>
</evidence>
<gene>
    <name evidence="11" type="ORF">GGR11_001209</name>
</gene>
<evidence type="ECO:0000259" key="10">
    <source>
        <dbReference type="Pfam" id="PF22692"/>
    </source>
</evidence>
<dbReference type="Gene3D" id="2.60.98.20">
    <property type="entry name" value="Flagellar hook protein FlgE"/>
    <property type="match status" value="1"/>
</dbReference>
<sequence>MSLNSAMLAGVSGLAANSAALAAISQNIANVNTVGYKRSQGEFQTLVNSQTRAGGSYSAGGVMANTRAFVSQEGQLQRTTSSTDLAVSGQGFFVTTTQAENVGATDTRLFTRAGAFRVDNLGYLKNSAGLYLQGWPVDSNGEIATDPSDLSRLRSVNIGSVGGTAEPTTRVQINANLRSTQAVSSPAGPNSYNGVEDAAVPPVKHDITVGYKRTGANTFEVTLKSGITKIVGTATYDATGALTGFVPNAASSANGSAAANATTLTITPTSGTPAVNGTPYAIDFAEIGMATNGVAQTKYDPSVNSMAMYNADDDTPVGVKPDFKMNIPVSDSKGGQRNLEIRFLKSAEPNQWYAEIVSAPAGDVVTGAPYSNGQIKTGLIAFTPSGRLDVETMQSWPAGKGLFDDPTQATLSFLESDPNNTIDPADPSDNGKVKWADGLGIAAQTVMLDLNTSAGGLSQLNTASVVQSTVTNGTAFGNLSEITIDESGFVTAIFDNGVMRRIAQVAIATFPSPDSLKEVSGNAYAVSLESGTFNLKAAGTGGAGTIAAQQLESSTVDLSAEFTGLITTQRAYSASSKIITTADEMLAELINIKR</sequence>
<keyword evidence="11" id="KW-0282">Flagellum</keyword>
<evidence type="ECO:0000259" key="8">
    <source>
        <dbReference type="Pfam" id="PF06429"/>
    </source>
</evidence>
<dbReference type="GO" id="GO:0009425">
    <property type="term" value="C:bacterial-type flagellum basal body"/>
    <property type="evidence" value="ECO:0007669"/>
    <property type="project" value="UniProtKB-SubCell"/>
</dbReference>
<evidence type="ECO:0000256" key="3">
    <source>
        <dbReference type="ARBA" id="ARBA00019015"/>
    </source>
</evidence>
<feature type="domain" description="Flagellar hook protein FlgE/F/G-like D1" evidence="10">
    <location>
        <begin position="86"/>
        <end position="162"/>
    </location>
</feature>
<dbReference type="NCBIfam" id="NF040922">
    <property type="entry name" value="flgE_Caulobact"/>
    <property type="match status" value="1"/>
</dbReference>
<keyword evidence="11" id="KW-0966">Cell projection</keyword>
<evidence type="ECO:0000259" key="7">
    <source>
        <dbReference type="Pfam" id="PF00460"/>
    </source>
</evidence>